<name>A0A212K7Z7_9PROT</name>
<dbReference type="GO" id="GO:0016779">
    <property type="term" value="F:nucleotidyltransferase activity"/>
    <property type="evidence" value="ECO:0007669"/>
    <property type="project" value="UniProtKB-KW"/>
</dbReference>
<evidence type="ECO:0000313" key="5">
    <source>
        <dbReference type="EMBL" id="SBW07772.1"/>
    </source>
</evidence>
<reference evidence="5" key="1">
    <citation type="submission" date="2016-04" db="EMBL/GenBank/DDBJ databases">
        <authorList>
            <person name="Evans L.H."/>
            <person name="Alamgir A."/>
            <person name="Owens N."/>
            <person name="Weber N.D."/>
            <person name="Virtaneva K."/>
            <person name="Barbian K."/>
            <person name="Babar A."/>
            <person name="Rosenke K."/>
        </authorList>
    </citation>
    <scope>NUCLEOTIDE SEQUENCE</scope>
    <source>
        <strain evidence="5">86</strain>
    </source>
</reference>
<dbReference type="SUPFAM" id="SSF53448">
    <property type="entry name" value="Nucleotide-diphospho-sugar transferases"/>
    <property type="match status" value="1"/>
</dbReference>
<keyword evidence="3" id="KW-0460">Magnesium</keyword>
<organism evidence="5">
    <name type="scientific">uncultured Alphaproteobacteria bacterium</name>
    <dbReference type="NCBI Taxonomy" id="91750"/>
    <lineage>
        <taxon>Bacteria</taxon>
        <taxon>Pseudomonadati</taxon>
        <taxon>Pseudomonadota</taxon>
        <taxon>Alphaproteobacteria</taxon>
        <taxon>environmental samples</taxon>
    </lineage>
</organism>
<sequence length="263" mass="28730">MVDSAIILSAGQGKRLLPYTEARPKCLLPLNGRSVLEWQLAALAANGFRKATIVTGFCSDAVETMLRARADDGLVTEVIYNPFFEVADNLGSCYMARAAMREGPFAIVNGDTLFHPALLARAQAQATGDITVTIDRKARYDDDDMKVSCSDGRLHTIGKHLTADVANAESIGMLFFSAEGGEIFADAVMSVLRQPEGLKKWYLSVIDRLAAAGRDVRVADIAGEAWCEIDFPRDLAAAGEISARLHHEISRFREDNPRRRTAI</sequence>
<evidence type="ECO:0000259" key="4">
    <source>
        <dbReference type="Pfam" id="PF12804"/>
    </source>
</evidence>
<keyword evidence="2" id="KW-0548">Nucleotidyltransferase</keyword>
<accession>A0A212K7Z7</accession>
<dbReference type="InterPro" id="IPR029044">
    <property type="entry name" value="Nucleotide-diphossugar_trans"/>
</dbReference>
<dbReference type="CDD" id="cd02523">
    <property type="entry name" value="PC_cytidylyltransferase"/>
    <property type="match status" value="1"/>
</dbReference>
<gene>
    <name evidence="5" type="ORF">KL86APRO_12284</name>
</gene>
<dbReference type="Pfam" id="PF12804">
    <property type="entry name" value="NTP_transf_3"/>
    <property type="match status" value="1"/>
</dbReference>
<evidence type="ECO:0000256" key="2">
    <source>
        <dbReference type="ARBA" id="ARBA00022695"/>
    </source>
</evidence>
<dbReference type="InterPro" id="IPR025877">
    <property type="entry name" value="MobA-like_NTP_Trfase"/>
</dbReference>
<proteinExistence type="predicted"/>
<dbReference type="Gene3D" id="3.90.550.10">
    <property type="entry name" value="Spore Coat Polysaccharide Biosynthesis Protein SpsA, Chain A"/>
    <property type="match status" value="1"/>
</dbReference>
<keyword evidence="1 5" id="KW-0808">Transferase</keyword>
<protein>
    <submittedName>
        <fullName evidence="5">Nucleotidyl transferase</fullName>
    </submittedName>
</protein>
<dbReference type="InterPro" id="IPR050065">
    <property type="entry name" value="GlmU-like"/>
</dbReference>
<dbReference type="EMBL" id="FLUO01000001">
    <property type="protein sequence ID" value="SBW07772.1"/>
    <property type="molecule type" value="Genomic_DNA"/>
</dbReference>
<evidence type="ECO:0000256" key="3">
    <source>
        <dbReference type="ARBA" id="ARBA00022842"/>
    </source>
</evidence>
<feature type="domain" description="MobA-like NTP transferase" evidence="4">
    <location>
        <begin position="5"/>
        <end position="138"/>
    </location>
</feature>
<evidence type="ECO:0000256" key="1">
    <source>
        <dbReference type="ARBA" id="ARBA00022679"/>
    </source>
</evidence>
<dbReference type="PANTHER" id="PTHR43584:SF8">
    <property type="entry name" value="N-ACETYLMURAMATE ALPHA-1-PHOSPHATE URIDYLYLTRANSFERASE"/>
    <property type="match status" value="1"/>
</dbReference>
<dbReference type="PANTHER" id="PTHR43584">
    <property type="entry name" value="NUCLEOTIDYL TRANSFERASE"/>
    <property type="match status" value="1"/>
</dbReference>
<dbReference type="AlphaFoldDB" id="A0A212K7Z7"/>